<organism evidence="1 2">
    <name type="scientific">Vibrio neptunius</name>
    <dbReference type="NCBI Taxonomy" id="170651"/>
    <lineage>
        <taxon>Bacteria</taxon>
        <taxon>Pseudomonadati</taxon>
        <taxon>Pseudomonadota</taxon>
        <taxon>Gammaproteobacteria</taxon>
        <taxon>Vibrionales</taxon>
        <taxon>Vibrionaceae</taxon>
        <taxon>Vibrio</taxon>
    </lineage>
</organism>
<dbReference type="RefSeq" id="WP_206371813.1">
    <property type="nucleotide sequence ID" value="NZ_CAWPTM010000109.1"/>
</dbReference>
<dbReference type="Gene3D" id="3.30.700.10">
    <property type="entry name" value="Glycoprotein, Type 4 Pilin"/>
    <property type="match status" value="1"/>
</dbReference>
<dbReference type="InterPro" id="IPR031982">
    <property type="entry name" value="PilE-like"/>
</dbReference>
<reference evidence="1 2" key="1">
    <citation type="submission" date="2021-02" db="EMBL/GenBank/DDBJ databases">
        <title>Draft Genome Sequences of 5 Vibrio neptunius Strains Isolated From of Bivalve Hatcheries.</title>
        <authorList>
            <person name="Galvis F."/>
            <person name="Barja J.L."/>
            <person name="Lemos M.L."/>
            <person name="Balado M."/>
        </authorList>
    </citation>
    <scope>NUCLEOTIDE SEQUENCE [LARGE SCALE GENOMIC DNA]</scope>
    <source>
        <strain evidence="1 2">PP-145.98</strain>
    </source>
</reference>
<dbReference type="InterPro" id="IPR045584">
    <property type="entry name" value="Pilin-like"/>
</dbReference>
<proteinExistence type="predicted"/>
<dbReference type="EMBL" id="JAFHLB010000035">
    <property type="protein sequence ID" value="MBN3580033.1"/>
    <property type="molecule type" value="Genomic_DNA"/>
</dbReference>
<keyword evidence="2" id="KW-1185">Reference proteome</keyword>
<accession>A0ABS3A6N2</accession>
<comment type="caution">
    <text evidence="1">The sequence shown here is derived from an EMBL/GenBank/DDBJ whole genome shotgun (WGS) entry which is preliminary data.</text>
</comment>
<evidence type="ECO:0000313" key="1">
    <source>
        <dbReference type="EMBL" id="MBN3580033.1"/>
    </source>
</evidence>
<protein>
    <submittedName>
        <fullName evidence="1">Prepilin-type cleavage/methylation domain-containing protein</fullName>
    </submittedName>
</protein>
<sequence length="129" mass="14558">MTLIELLVVTSVIATLAIFAYPKYLEFVRQSHRATAISDLARIQLELESNFNGRYQWEHILSGGRCTLCQTDQRRFIFSITSGANTAYIIKATAQADTQQNLDVCLVENKTNELSLDASNNQRPTTCWP</sequence>
<dbReference type="Pfam" id="PF16732">
    <property type="entry name" value="ComP_DUS"/>
    <property type="match status" value="1"/>
</dbReference>
<gene>
    <name evidence="1" type="ORF">JYA62_20455</name>
</gene>
<evidence type="ECO:0000313" key="2">
    <source>
        <dbReference type="Proteomes" id="UP000779070"/>
    </source>
</evidence>
<name>A0ABS3A6N2_9VIBR</name>
<dbReference type="Proteomes" id="UP000779070">
    <property type="component" value="Unassembled WGS sequence"/>
</dbReference>
<dbReference type="SUPFAM" id="SSF54523">
    <property type="entry name" value="Pili subunits"/>
    <property type="match status" value="1"/>
</dbReference>